<dbReference type="AlphaFoldDB" id="A0A6J4USH4"/>
<protein>
    <submittedName>
        <fullName evidence="1">Uncharacterized protein</fullName>
    </submittedName>
</protein>
<evidence type="ECO:0000313" key="1">
    <source>
        <dbReference type="EMBL" id="CAA9556938.1"/>
    </source>
</evidence>
<reference evidence="1" key="1">
    <citation type="submission" date="2020-02" db="EMBL/GenBank/DDBJ databases">
        <authorList>
            <person name="Meier V. D."/>
        </authorList>
    </citation>
    <scope>NUCLEOTIDE SEQUENCE</scope>
    <source>
        <strain evidence="1">AVDCRST_MAG49</strain>
    </source>
</reference>
<name>A0A6J4USH4_9BACT</name>
<gene>
    <name evidence="1" type="ORF">AVDCRST_MAG49-2146</name>
</gene>
<sequence length="64" mass="6805">MLFVEVPATARCRYAEPRAGKLDAAALGRLVALAGQGRSLREVGAEVGLSAEGVRRRLRGLEGR</sequence>
<proteinExistence type="predicted"/>
<dbReference type="EMBL" id="CADCWG010000148">
    <property type="protein sequence ID" value="CAA9556938.1"/>
    <property type="molecule type" value="Genomic_DNA"/>
</dbReference>
<organism evidence="1">
    <name type="scientific">uncultured Thermomicrobiales bacterium</name>
    <dbReference type="NCBI Taxonomy" id="1645740"/>
    <lineage>
        <taxon>Bacteria</taxon>
        <taxon>Pseudomonadati</taxon>
        <taxon>Thermomicrobiota</taxon>
        <taxon>Thermomicrobia</taxon>
        <taxon>Thermomicrobiales</taxon>
        <taxon>environmental samples</taxon>
    </lineage>
</organism>
<accession>A0A6J4USH4</accession>